<reference evidence="1 2" key="1">
    <citation type="submission" date="2018-04" db="EMBL/GenBank/DDBJ databases">
        <title>Genomic Encyclopedia of Type Strains, Phase III (KMG-III): the genomes of soil and plant-associated and newly described type strains.</title>
        <authorList>
            <person name="Whitman W."/>
        </authorList>
    </citation>
    <scope>NUCLEOTIDE SEQUENCE [LARGE SCALE GENOMIC DNA]</scope>
    <source>
        <strain evidence="1 2">MA-olki</strain>
    </source>
</reference>
<organism evidence="1 2">
    <name type="scientific">Sphingomonas faeni</name>
    <dbReference type="NCBI Taxonomy" id="185950"/>
    <lineage>
        <taxon>Bacteria</taxon>
        <taxon>Pseudomonadati</taxon>
        <taxon>Pseudomonadota</taxon>
        <taxon>Alphaproteobacteria</taxon>
        <taxon>Sphingomonadales</taxon>
        <taxon>Sphingomonadaceae</taxon>
        <taxon>Sphingomonas</taxon>
    </lineage>
</organism>
<name>A0A2T5U7D6_9SPHN</name>
<dbReference type="OrthoDB" id="7448392at2"/>
<accession>A0A2T5U7D6</accession>
<dbReference type="PROSITE" id="PS51318">
    <property type="entry name" value="TAT"/>
    <property type="match status" value="1"/>
</dbReference>
<evidence type="ECO:0000313" key="2">
    <source>
        <dbReference type="Proteomes" id="UP000244013"/>
    </source>
</evidence>
<dbReference type="GeneID" id="91005465"/>
<comment type="caution">
    <text evidence="1">The sequence shown here is derived from an EMBL/GenBank/DDBJ whole genome shotgun (WGS) entry which is preliminary data.</text>
</comment>
<gene>
    <name evidence="1" type="ORF">C8J25_103107</name>
</gene>
<sequence>MDDIELNQDPVATAETDTGVPSRRRVLALGAVTAGAVMSIRPALAQTAGSVLNCEIPVPDPGRAGSYIDANGGVVPARTKGAFPPSTRAFKGEEVKRAMASGSTLPGTDSDRSRAYVKYIRRLQRGQGGFTCFASLQMPRG</sequence>
<protein>
    <submittedName>
        <fullName evidence="1">Uncharacterized protein</fullName>
    </submittedName>
</protein>
<dbReference type="AlphaFoldDB" id="A0A2T5U7D6"/>
<dbReference type="RefSeq" id="WP_107953629.1">
    <property type="nucleotide sequence ID" value="NZ_QAYE01000003.1"/>
</dbReference>
<dbReference type="InterPro" id="IPR006311">
    <property type="entry name" value="TAT_signal"/>
</dbReference>
<dbReference type="EMBL" id="QAYE01000003">
    <property type="protein sequence ID" value="PTW47391.1"/>
    <property type="molecule type" value="Genomic_DNA"/>
</dbReference>
<dbReference type="Proteomes" id="UP000244013">
    <property type="component" value="Unassembled WGS sequence"/>
</dbReference>
<evidence type="ECO:0000313" key="1">
    <source>
        <dbReference type="EMBL" id="PTW47391.1"/>
    </source>
</evidence>
<proteinExistence type="predicted"/>